<dbReference type="PANTHER" id="PTHR43777:SF1">
    <property type="entry name" value="MOLYBDENUM COFACTOR CYTIDYLYLTRANSFERASE"/>
    <property type="match status" value="1"/>
</dbReference>
<dbReference type="InterPro" id="IPR029044">
    <property type="entry name" value="Nucleotide-diphossugar_trans"/>
</dbReference>
<dbReference type="CDD" id="cd04182">
    <property type="entry name" value="GT_2_like_f"/>
    <property type="match status" value="1"/>
</dbReference>
<protein>
    <submittedName>
        <fullName evidence="2">NTP transferase domain-containing protein</fullName>
    </submittedName>
</protein>
<organism evidence="2 3">
    <name type="scientific">Flagellimonas ochracea</name>
    <dbReference type="NCBI Taxonomy" id="2696472"/>
    <lineage>
        <taxon>Bacteria</taxon>
        <taxon>Pseudomonadati</taxon>
        <taxon>Bacteroidota</taxon>
        <taxon>Flavobacteriia</taxon>
        <taxon>Flavobacteriales</taxon>
        <taxon>Flavobacteriaceae</taxon>
        <taxon>Flagellimonas</taxon>
    </lineage>
</organism>
<keyword evidence="2" id="KW-0808">Transferase</keyword>
<gene>
    <name evidence="2" type="ORF">GTQ34_03370</name>
</gene>
<dbReference type="EMBL" id="JAAABI010000001">
    <property type="protein sequence ID" value="NAY90949.1"/>
    <property type="molecule type" value="Genomic_DNA"/>
</dbReference>
<dbReference type="InterPro" id="IPR025877">
    <property type="entry name" value="MobA-like_NTP_Trfase"/>
</dbReference>
<dbReference type="GO" id="GO:0016779">
    <property type="term" value="F:nucleotidyltransferase activity"/>
    <property type="evidence" value="ECO:0007669"/>
    <property type="project" value="UniProtKB-ARBA"/>
</dbReference>
<evidence type="ECO:0000259" key="1">
    <source>
        <dbReference type="Pfam" id="PF12804"/>
    </source>
</evidence>
<dbReference type="Gene3D" id="3.90.550.10">
    <property type="entry name" value="Spore Coat Polysaccharide Biosynthesis Protein SpsA, Chain A"/>
    <property type="match status" value="1"/>
</dbReference>
<reference evidence="2" key="1">
    <citation type="submission" date="2020-01" db="EMBL/GenBank/DDBJ databases">
        <title>Muricauda ochracea sp. nov., isolated from a tidal flat of Garorim bay in Korea.</title>
        <authorList>
            <person name="Kim D."/>
            <person name="Yoo Y."/>
            <person name="Kim J.-J."/>
        </authorList>
    </citation>
    <scope>NUCLEOTIDE SEQUENCE</scope>
    <source>
        <strain evidence="2">JGD-17</strain>
    </source>
</reference>
<dbReference type="SUPFAM" id="SSF53448">
    <property type="entry name" value="Nucleotide-diphospho-sugar transferases"/>
    <property type="match status" value="1"/>
</dbReference>
<dbReference type="Pfam" id="PF12804">
    <property type="entry name" value="NTP_transf_3"/>
    <property type="match status" value="1"/>
</dbReference>
<proteinExistence type="predicted"/>
<name>A0A964T9Z4_9FLAO</name>
<dbReference type="Proteomes" id="UP000667650">
    <property type="component" value="Unassembled WGS sequence"/>
</dbReference>
<evidence type="ECO:0000313" key="3">
    <source>
        <dbReference type="Proteomes" id="UP000667650"/>
    </source>
</evidence>
<evidence type="ECO:0000313" key="2">
    <source>
        <dbReference type="EMBL" id="NAY90949.1"/>
    </source>
</evidence>
<comment type="caution">
    <text evidence="2">The sequence shown here is derived from an EMBL/GenBank/DDBJ whole genome shotgun (WGS) entry which is preliminary data.</text>
</comment>
<keyword evidence="3" id="KW-1185">Reference proteome</keyword>
<dbReference type="RefSeq" id="WP_166522341.1">
    <property type="nucleotide sequence ID" value="NZ_JAAABI010000001.1"/>
</dbReference>
<dbReference type="AlphaFoldDB" id="A0A964T9Z4"/>
<sequence length="196" mass="21681">MSNSIATLILAAGASTRMKDKIKQLLPWEDSTLLGHTIKQAKAVSNLCYVVLGANSEIIQKTIPTDVKTIQNPDWANGMGHSIATGVSHITNRKKELKGILILLIDQPLLDATFLMKMKNIFDSGAHRIVATSYGERLGVPAIFDKSLFSQLQELNQDHGAKAIIMKNKNYIAKVEPLGREIDIDTLEKYNQLIEN</sequence>
<dbReference type="PANTHER" id="PTHR43777">
    <property type="entry name" value="MOLYBDENUM COFACTOR CYTIDYLYLTRANSFERASE"/>
    <property type="match status" value="1"/>
</dbReference>
<feature type="domain" description="MobA-like NTP transferase" evidence="1">
    <location>
        <begin position="8"/>
        <end position="167"/>
    </location>
</feature>
<accession>A0A964T9Z4</accession>